<dbReference type="InterPro" id="IPR023213">
    <property type="entry name" value="CAT-like_dom_sf"/>
</dbReference>
<protein>
    <recommendedName>
        <fullName evidence="4">Transferase-domain-containing protein</fullName>
    </recommendedName>
</protein>
<proteinExistence type="predicted"/>
<evidence type="ECO:0000313" key="3">
    <source>
        <dbReference type="Proteomes" id="UP000242474"/>
    </source>
</evidence>
<dbReference type="Proteomes" id="UP000242474">
    <property type="component" value="Unassembled WGS sequence"/>
</dbReference>
<dbReference type="Gene3D" id="3.30.559.10">
    <property type="entry name" value="Chloramphenicol acetyltransferase-like domain"/>
    <property type="match status" value="2"/>
</dbReference>
<dbReference type="AlphaFoldDB" id="A0A2G5B4P9"/>
<dbReference type="SUPFAM" id="SSF52777">
    <property type="entry name" value="CoA-dependent acyltransferases"/>
    <property type="match status" value="1"/>
</dbReference>
<accession>A0A2G5B4P9</accession>
<reference evidence="2 3" key="1">
    <citation type="journal article" date="2015" name="Genome Biol. Evol.">
        <title>Phylogenomic analyses indicate that early fungi evolved digesting cell walls of algal ancestors of land plants.</title>
        <authorList>
            <person name="Chang Y."/>
            <person name="Wang S."/>
            <person name="Sekimoto S."/>
            <person name="Aerts A.L."/>
            <person name="Choi C."/>
            <person name="Clum A."/>
            <person name="LaButti K.M."/>
            <person name="Lindquist E.A."/>
            <person name="Yee Ngan C."/>
            <person name="Ohm R.A."/>
            <person name="Salamov A.A."/>
            <person name="Grigoriev I.V."/>
            <person name="Spatafora J.W."/>
            <person name="Berbee M.L."/>
        </authorList>
    </citation>
    <scope>NUCLEOTIDE SEQUENCE [LARGE SCALE GENOMIC DNA]</scope>
    <source>
        <strain evidence="2 3">NRRL 1564</strain>
    </source>
</reference>
<dbReference type="PANTHER" id="PTHR31896">
    <property type="entry name" value="FAMILY REGULATORY PROTEIN, PUTATIVE (AFU_ORTHOLOGUE AFUA_3G14730)-RELATED"/>
    <property type="match status" value="1"/>
</dbReference>
<dbReference type="PANTHER" id="PTHR31896:SF64">
    <property type="entry name" value="TRICHOTHECENE 3-O-ACETYLTRANSFERASE"/>
    <property type="match status" value="1"/>
</dbReference>
<evidence type="ECO:0008006" key="4">
    <source>
        <dbReference type="Google" id="ProtNLM"/>
    </source>
</evidence>
<sequence>MDHFVETVQSQCFLLNAWDLASAFTNIPYIYYYKNTENSLNRADFMPSGRLREAFFRTLEEFPILAGRISTGNDGRTFVCVDSVELNMPEYIETQSQTHFRQLEKMQFAWNSLPECAATVGAFPTRGCSGVLKLANVNIIRLKDNSGLVMFISIPHYVMDGVGYCAFVNRWAEVCSWIRSGLPTADLPTRTFSFNRSIIEHSLPEKQTPLYPAMHKIYNTPRYIGSILAKLSPELRGDILVGANCLVDATGCLFHVSRSSLDKLHYCVSGGVSSGKQFSDNDILTALISYVTSCAMQECANKPIKNGIIKAAAKQIGHSLVQNSSEFLTMLVLDIRPRLKGLKQAQYTGNCVTCIPITTKMKKIAEANISFQTLAAICTNVRSTVCSTDGELLSKLHDVLHSHSASHTNALVNAMIIQKKIVLSNQSRFSLYQNDFGNGIPMWVSPISIFYSNFASILPVHPESNGYNIYLTVESCVMKQLQQNLLWTKYVASIY</sequence>
<dbReference type="InterPro" id="IPR051283">
    <property type="entry name" value="Sec_Metabolite_Acyltrans"/>
</dbReference>
<keyword evidence="1" id="KW-0808">Transferase</keyword>
<dbReference type="EMBL" id="KZ303523">
    <property type="protein sequence ID" value="PIA13972.1"/>
    <property type="molecule type" value="Genomic_DNA"/>
</dbReference>
<dbReference type="GO" id="GO:0016740">
    <property type="term" value="F:transferase activity"/>
    <property type="evidence" value="ECO:0007669"/>
    <property type="project" value="UniProtKB-KW"/>
</dbReference>
<name>A0A2G5B4P9_COERN</name>
<organism evidence="2 3">
    <name type="scientific">Coemansia reversa (strain ATCC 12441 / NRRL 1564)</name>
    <dbReference type="NCBI Taxonomy" id="763665"/>
    <lineage>
        <taxon>Eukaryota</taxon>
        <taxon>Fungi</taxon>
        <taxon>Fungi incertae sedis</taxon>
        <taxon>Zoopagomycota</taxon>
        <taxon>Kickxellomycotina</taxon>
        <taxon>Kickxellomycetes</taxon>
        <taxon>Kickxellales</taxon>
        <taxon>Kickxellaceae</taxon>
        <taxon>Coemansia</taxon>
    </lineage>
</organism>
<gene>
    <name evidence="2" type="ORF">COEREDRAFT_83033</name>
</gene>
<dbReference type="Pfam" id="PF02458">
    <property type="entry name" value="Transferase"/>
    <property type="match status" value="2"/>
</dbReference>
<dbReference type="OrthoDB" id="1862401at2759"/>
<evidence type="ECO:0000256" key="1">
    <source>
        <dbReference type="ARBA" id="ARBA00022679"/>
    </source>
</evidence>
<evidence type="ECO:0000313" key="2">
    <source>
        <dbReference type="EMBL" id="PIA13972.1"/>
    </source>
</evidence>
<keyword evidence="3" id="KW-1185">Reference proteome</keyword>